<feature type="domain" description="Rieske" evidence="6">
    <location>
        <begin position="9"/>
        <end position="97"/>
    </location>
</feature>
<accession>A0A0Q9YMK7</accession>
<dbReference type="CDD" id="cd03469">
    <property type="entry name" value="Rieske_RO_Alpha_N"/>
    <property type="match status" value="1"/>
</dbReference>
<dbReference type="GO" id="GO:0008168">
    <property type="term" value="F:methyltransferase activity"/>
    <property type="evidence" value="ECO:0007669"/>
    <property type="project" value="UniProtKB-KW"/>
</dbReference>
<dbReference type="OrthoDB" id="9769355at2"/>
<name>A0A0Q9YMK7_9GAMM</name>
<sequence>MNSLLQHYWYIVAESSELTADKVLARQILDEWLVVFRGEDNKPCVMRDKCLHRCARLSKGEVSKGLLTCPYHGWVYNGKGQLVSVPAHFGQRKEEVMNVSHAFACIEQEGYIYVCLSNKPLASKPYAMPQFNNGRYKKVRLVNVFNNTLANCVENFIDIPHTAFVHQGIFRKKANEQIKAKVKRENGHIQIDYENEKNNLGSFSWLLNPKKKVIFHQDNYYAPNITHVIYRLTGKWEYRITSQTVPITNETSIVYTEICYDFGLWNYHPFTKWLIKRQAQKVIDQDMNILNDQMTVIKKYGQKFSTTSADLIHHYTSEIIDALNNGLEPQMLPDQEKEITFWV</sequence>
<organism evidence="7">
    <name type="scientific">Candidatus Berkiella aquae</name>
    <dbReference type="NCBI Taxonomy" id="295108"/>
    <lineage>
        <taxon>Bacteria</taxon>
        <taxon>Pseudomonadati</taxon>
        <taxon>Pseudomonadota</taxon>
        <taxon>Gammaproteobacteria</taxon>
        <taxon>Candidatus Berkiellales</taxon>
        <taxon>Candidatus Berkiellaceae</taxon>
        <taxon>Candidatus Berkiella</taxon>
    </lineage>
</organism>
<evidence type="ECO:0000259" key="6">
    <source>
        <dbReference type="PROSITE" id="PS51296"/>
    </source>
</evidence>
<keyword evidence="3 7" id="KW-0560">Oxidoreductase</keyword>
<evidence type="ECO:0000256" key="5">
    <source>
        <dbReference type="ARBA" id="ARBA00023014"/>
    </source>
</evidence>
<protein>
    <submittedName>
        <fullName evidence="8">Aromatic ring-hydroxylating dioxygenase subunit alpha</fullName>
    </submittedName>
    <submittedName>
        <fullName evidence="7">Methylxanthine N1-demethylase NdmA</fullName>
        <ecNumber evidence="7">1.14.13.178</ecNumber>
    </submittedName>
</protein>
<dbReference type="EC" id="1.14.13.178" evidence="7"/>
<dbReference type="GO" id="GO:0046872">
    <property type="term" value="F:metal ion binding"/>
    <property type="evidence" value="ECO:0007669"/>
    <property type="project" value="UniProtKB-KW"/>
</dbReference>
<dbReference type="STRING" id="295108.HT99x_01190"/>
<dbReference type="Gene3D" id="3.90.380.10">
    <property type="entry name" value="Naphthalene 1,2-dioxygenase Alpha Subunit, Chain A, domain 1"/>
    <property type="match status" value="1"/>
</dbReference>
<dbReference type="SUPFAM" id="SSF50022">
    <property type="entry name" value="ISP domain"/>
    <property type="match status" value="1"/>
</dbReference>
<comment type="caution">
    <text evidence="7">The sequence shown here is derived from an EMBL/GenBank/DDBJ whole genome shotgun (WGS) entry which is preliminary data.</text>
</comment>
<dbReference type="EMBL" id="LKAJ02000001">
    <property type="protein sequence ID" value="MCS5710315.1"/>
    <property type="molecule type" value="Genomic_DNA"/>
</dbReference>
<gene>
    <name evidence="7" type="primary">ndmA</name>
    <name evidence="8" type="ORF">HT99x_002655</name>
    <name evidence="7" type="ORF">HT99x_01190</name>
</gene>
<keyword evidence="2" id="KW-0479">Metal-binding</keyword>
<reference evidence="8" key="3">
    <citation type="submission" date="2021-06" db="EMBL/GenBank/DDBJ databases">
        <title>Genomic Description and Analysis of Intracellular Bacteria, Candidatus Berkiella cookevillensis and Candidatus Berkiella aquae.</title>
        <authorList>
            <person name="Kidane D.T."/>
            <person name="Mehari Y.T."/>
            <person name="Rice F.C."/>
            <person name="Arivett B.A."/>
            <person name="Farone A.L."/>
            <person name="Berk S.G."/>
            <person name="Farone M.B."/>
        </authorList>
    </citation>
    <scope>NUCLEOTIDE SEQUENCE</scope>
    <source>
        <strain evidence="8">HT99</strain>
    </source>
</reference>
<dbReference type="PANTHER" id="PTHR21266:SF60">
    <property type="entry name" value="3-KETOSTEROID-9-ALPHA-MONOOXYGENASE, OXYGENASE COMPONENT"/>
    <property type="match status" value="1"/>
</dbReference>
<evidence type="ECO:0000256" key="4">
    <source>
        <dbReference type="ARBA" id="ARBA00023004"/>
    </source>
</evidence>
<evidence type="ECO:0000313" key="7">
    <source>
        <dbReference type="EMBL" id="KRG21996.1"/>
    </source>
</evidence>
<evidence type="ECO:0000256" key="3">
    <source>
        <dbReference type="ARBA" id="ARBA00023002"/>
    </source>
</evidence>
<proteinExistence type="predicted"/>
<dbReference type="GO" id="GO:0051537">
    <property type="term" value="F:2 iron, 2 sulfur cluster binding"/>
    <property type="evidence" value="ECO:0007669"/>
    <property type="project" value="UniProtKB-KW"/>
</dbReference>
<reference evidence="8" key="2">
    <citation type="journal article" date="2016" name="Genome Announc.">
        <title>Draft Genome Sequences of Two Novel Amoeba-Resistant Intranuclear Bacteria, 'Candidatus Berkiella cookevillensis' and 'Candidatus Berkiella aquae'.</title>
        <authorList>
            <person name="Mehari Y.T."/>
            <person name="Arivett B.A."/>
            <person name="Farone A.L."/>
            <person name="Gunderson J.H."/>
            <person name="Farone M.B."/>
        </authorList>
    </citation>
    <scope>NUCLEOTIDE SEQUENCE</scope>
    <source>
        <strain evidence="8">HT99</strain>
    </source>
</reference>
<dbReference type="RefSeq" id="WP_075065804.1">
    <property type="nucleotide sequence ID" value="NZ_LKAJ02000001.1"/>
</dbReference>
<dbReference type="Gene3D" id="2.102.10.10">
    <property type="entry name" value="Rieske [2Fe-2S] iron-sulphur domain"/>
    <property type="match status" value="1"/>
</dbReference>
<evidence type="ECO:0000256" key="2">
    <source>
        <dbReference type="ARBA" id="ARBA00022723"/>
    </source>
</evidence>
<evidence type="ECO:0000313" key="8">
    <source>
        <dbReference type="EMBL" id="MCS5710315.1"/>
    </source>
</evidence>
<dbReference type="InterPro" id="IPR044043">
    <property type="entry name" value="VanA_C_cat"/>
</dbReference>
<dbReference type="PROSITE" id="PS51296">
    <property type="entry name" value="RIESKE"/>
    <property type="match status" value="1"/>
</dbReference>
<keyword evidence="7" id="KW-0808">Transferase</keyword>
<dbReference type="InterPro" id="IPR036922">
    <property type="entry name" value="Rieske_2Fe-2S_sf"/>
</dbReference>
<keyword evidence="1" id="KW-0001">2Fe-2S</keyword>
<dbReference type="Pfam" id="PF19112">
    <property type="entry name" value="VanA_C"/>
    <property type="match status" value="1"/>
</dbReference>
<keyword evidence="5" id="KW-0411">Iron-sulfur</keyword>
<dbReference type="Pfam" id="PF00355">
    <property type="entry name" value="Rieske"/>
    <property type="match status" value="1"/>
</dbReference>
<dbReference type="InterPro" id="IPR050584">
    <property type="entry name" value="Cholesterol_7-desaturase"/>
</dbReference>
<keyword evidence="9" id="KW-1185">Reference proteome</keyword>
<dbReference type="GO" id="GO:0032259">
    <property type="term" value="P:methylation"/>
    <property type="evidence" value="ECO:0007669"/>
    <property type="project" value="UniProtKB-KW"/>
</dbReference>
<dbReference type="PANTHER" id="PTHR21266">
    <property type="entry name" value="IRON-SULFUR DOMAIN CONTAINING PROTEIN"/>
    <property type="match status" value="1"/>
</dbReference>
<dbReference type="Proteomes" id="UP000051497">
    <property type="component" value="Unassembled WGS sequence"/>
</dbReference>
<reference evidence="7" key="1">
    <citation type="submission" date="2015-09" db="EMBL/GenBank/DDBJ databases">
        <title>Draft Genome Sequences of Two Novel Amoeba-resistant Intranuclear Bacteria, Candidatus Berkiella cookevillensis and Candidatus Berkiella aquae.</title>
        <authorList>
            <person name="Mehari Y.T."/>
            <person name="Arivett B.A."/>
            <person name="Farone A.L."/>
            <person name="Gunderson J.H."/>
            <person name="Farone M.B."/>
        </authorList>
    </citation>
    <scope>NUCLEOTIDE SEQUENCE [LARGE SCALE GENOMIC DNA]</scope>
    <source>
        <strain evidence="7">HT99</strain>
    </source>
</reference>
<evidence type="ECO:0000313" key="9">
    <source>
        <dbReference type="Proteomes" id="UP000051497"/>
    </source>
</evidence>
<dbReference type="InterPro" id="IPR017941">
    <property type="entry name" value="Rieske_2Fe-2S"/>
</dbReference>
<evidence type="ECO:0000256" key="1">
    <source>
        <dbReference type="ARBA" id="ARBA00022714"/>
    </source>
</evidence>
<dbReference type="EMBL" id="LKAJ01000003">
    <property type="protein sequence ID" value="KRG21996.1"/>
    <property type="molecule type" value="Genomic_DNA"/>
</dbReference>
<keyword evidence="7" id="KW-0489">Methyltransferase</keyword>
<dbReference type="GO" id="GO:0051213">
    <property type="term" value="F:dioxygenase activity"/>
    <property type="evidence" value="ECO:0007669"/>
    <property type="project" value="UniProtKB-KW"/>
</dbReference>
<dbReference type="AlphaFoldDB" id="A0A0Q9YMK7"/>
<dbReference type="SUPFAM" id="SSF55961">
    <property type="entry name" value="Bet v1-like"/>
    <property type="match status" value="1"/>
</dbReference>
<keyword evidence="8" id="KW-0223">Dioxygenase</keyword>
<keyword evidence="4" id="KW-0408">Iron</keyword>